<comment type="caution">
    <text evidence="8">The sequence shown here is derived from an EMBL/GenBank/DDBJ whole genome shotgun (WGS) entry which is preliminary data.</text>
</comment>
<feature type="compositionally biased region" description="Basic and acidic residues" evidence="5">
    <location>
        <begin position="1"/>
        <end position="13"/>
    </location>
</feature>
<protein>
    <recommendedName>
        <fullName evidence="6">Ubiquitin-like protease family profile domain-containing protein</fullName>
    </recommendedName>
</protein>
<dbReference type="EMBL" id="NCKU01008862">
    <property type="protein sequence ID" value="RWS01635.1"/>
    <property type="molecule type" value="Genomic_DNA"/>
</dbReference>
<evidence type="ECO:0000313" key="7">
    <source>
        <dbReference type="EMBL" id="RWS00542.1"/>
    </source>
</evidence>
<dbReference type="Proteomes" id="UP000285301">
    <property type="component" value="Unassembled WGS sequence"/>
</dbReference>
<feature type="compositionally biased region" description="Basic residues" evidence="5">
    <location>
        <begin position="14"/>
        <end position="25"/>
    </location>
</feature>
<dbReference type="GO" id="GO:0000338">
    <property type="term" value="P:protein deneddylation"/>
    <property type="evidence" value="ECO:0007669"/>
    <property type="project" value="TreeGrafter"/>
</dbReference>
<keyword evidence="4" id="KW-0788">Thiol protease</keyword>
<gene>
    <name evidence="10" type="ORF">B4U79_16707</name>
    <name evidence="9" type="ORF">B4U79_16708</name>
    <name evidence="8" type="ORF">B4U79_16806</name>
    <name evidence="7" type="ORF">B4U79_16850</name>
</gene>
<dbReference type="STRING" id="1965070.A0A3S3RK61"/>
<keyword evidence="11" id="KW-1185">Reference proteome</keyword>
<dbReference type="SUPFAM" id="SSF54001">
    <property type="entry name" value="Cysteine proteinases"/>
    <property type="match status" value="1"/>
</dbReference>
<accession>A0A3S3RK61</accession>
<organism evidence="8 11">
    <name type="scientific">Dinothrombium tinctorium</name>
    <dbReference type="NCBI Taxonomy" id="1965070"/>
    <lineage>
        <taxon>Eukaryota</taxon>
        <taxon>Metazoa</taxon>
        <taxon>Ecdysozoa</taxon>
        <taxon>Arthropoda</taxon>
        <taxon>Chelicerata</taxon>
        <taxon>Arachnida</taxon>
        <taxon>Acari</taxon>
        <taxon>Acariformes</taxon>
        <taxon>Trombidiformes</taxon>
        <taxon>Prostigmata</taxon>
        <taxon>Anystina</taxon>
        <taxon>Parasitengona</taxon>
        <taxon>Trombidioidea</taxon>
        <taxon>Trombidiidae</taxon>
        <taxon>Dinothrombium</taxon>
    </lineage>
</organism>
<dbReference type="EMBL" id="NCKU01010316">
    <property type="protein sequence ID" value="RWS00872.1"/>
    <property type="molecule type" value="Genomic_DNA"/>
</dbReference>
<dbReference type="GO" id="GO:0019784">
    <property type="term" value="F:deNEDDylase activity"/>
    <property type="evidence" value="ECO:0007669"/>
    <property type="project" value="InterPro"/>
</dbReference>
<keyword evidence="3" id="KW-0378">Hydrolase</keyword>
<dbReference type="InterPro" id="IPR003653">
    <property type="entry name" value="Peptidase_C48_C"/>
</dbReference>
<dbReference type="OrthoDB" id="6428410at2759"/>
<evidence type="ECO:0000256" key="5">
    <source>
        <dbReference type="SAM" id="MobiDB-lite"/>
    </source>
</evidence>
<evidence type="ECO:0000256" key="4">
    <source>
        <dbReference type="ARBA" id="ARBA00022807"/>
    </source>
</evidence>
<feature type="domain" description="Ubiquitin-like protease family profile" evidence="6">
    <location>
        <begin position="122"/>
        <end position="284"/>
    </location>
</feature>
<dbReference type="InterPro" id="IPR038765">
    <property type="entry name" value="Papain-like_cys_pep_sf"/>
</dbReference>
<evidence type="ECO:0000313" key="9">
    <source>
        <dbReference type="EMBL" id="RWS01635.1"/>
    </source>
</evidence>
<evidence type="ECO:0000256" key="3">
    <source>
        <dbReference type="ARBA" id="ARBA00022801"/>
    </source>
</evidence>
<name>A0A3S3RK61_9ACAR</name>
<evidence type="ECO:0000259" key="6">
    <source>
        <dbReference type="PROSITE" id="PS50600"/>
    </source>
</evidence>
<dbReference type="AlphaFoldDB" id="A0A3S3RK61"/>
<proteinExistence type="inferred from homology"/>
<evidence type="ECO:0000313" key="10">
    <source>
        <dbReference type="EMBL" id="RWS01636.1"/>
    </source>
</evidence>
<dbReference type="Pfam" id="PF02902">
    <property type="entry name" value="Peptidase_C48"/>
    <property type="match status" value="1"/>
</dbReference>
<reference evidence="8" key="2">
    <citation type="submission" date="2018-11" db="EMBL/GenBank/DDBJ databases">
        <title>Trombidioid mite genomics.</title>
        <authorList>
            <person name="Dong X."/>
        </authorList>
    </citation>
    <scope>NUCLEOTIDE SEQUENCE</scope>
    <source>
        <strain evidence="8">UoL-WK</strain>
    </source>
</reference>
<dbReference type="Gene3D" id="3.40.395.10">
    <property type="entry name" value="Adenoviral Proteinase, Chain A"/>
    <property type="match status" value="1"/>
</dbReference>
<reference evidence="8 11" key="1">
    <citation type="journal article" date="2018" name="Gigascience">
        <title>Genomes of trombidid mites reveal novel predicted allergens and laterally-transferred genes associated with secondary metabolism.</title>
        <authorList>
            <person name="Dong X."/>
            <person name="Chaisiri K."/>
            <person name="Xia D."/>
            <person name="Armstrong S.D."/>
            <person name="Fang Y."/>
            <person name="Donnelly M.J."/>
            <person name="Kadowaki T."/>
            <person name="McGarry J.W."/>
            <person name="Darby A.C."/>
            <person name="Makepeace B.L."/>
        </authorList>
    </citation>
    <scope>NUCLEOTIDE SEQUENCE [LARGE SCALE GENOMIC DNA]</scope>
    <source>
        <strain evidence="8">UoL-WK</strain>
    </source>
</reference>
<evidence type="ECO:0000256" key="2">
    <source>
        <dbReference type="ARBA" id="ARBA00022670"/>
    </source>
</evidence>
<dbReference type="InterPro" id="IPR044613">
    <property type="entry name" value="Nep1/2-like"/>
</dbReference>
<dbReference type="GO" id="GO:0008234">
    <property type="term" value="F:cysteine-type peptidase activity"/>
    <property type="evidence" value="ECO:0007669"/>
    <property type="project" value="UniProtKB-KW"/>
</dbReference>
<evidence type="ECO:0000256" key="1">
    <source>
        <dbReference type="ARBA" id="ARBA00005234"/>
    </source>
</evidence>
<dbReference type="PROSITE" id="PS50600">
    <property type="entry name" value="ULP_PROTEASE"/>
    <property type="match status" value="1"/>
</dbReference>
<keyword evidence="2" id="KW-0645">Protease</keyword>
<evidence type="ECO:0000313" key="11">
    <source>
        <dbReference type="Proteomes" id="UP000285301"/>
    </source>
</evidence>
<feature type="region of interest" description="Disordered" evidence="5">
    <location>
        <begin position="1"/>
        <end position="41"/>
    </location>
</feature>
<dbReference type="PANTHER" id="PTHR46468">
    <property type="entry name" value="SENTRIN-SPECIFIC PROTEASE 8"/>
    <property type="match status" value="1"/>
</dbReference>
<dbReference type="PANTHER" id="PTHR46468:SF1">
    <property type="entry name" value="SENTRIN-SPECIFIC PROTEASE 8"/>
    <property type="match status" value="1"/>
</dbReference>
<dbReference type="GO" id="GO:0006508">
    <property type="term" value="P:proteolysis"/>
    <property type="evidence" value="ECO:0007669"/>
    <property type="project" value="UniProtKB-KW"/>
</dbReference>
<dbReference type="EMBL" id="NCKU01008860">
    <property type="protein sequence ID" value="RWS01636.1"/>
    <property type="molecule type" value="Genomic_DNA"/>
</dbReference>
<sequence length="318" mass="37676">MEPQPEKSRDEIRKQKKRQRDKNARKQAIINPDTKEDEDEQAQLKDKIKLVEAQRTTEEHQAKKFKACLEDAVQPFPDVKVPIEPILDVLNQSLLDEEQNDAVDKIWKYSGDDKIIVEDFSITITGHDIKTLIIDENRIGWLNDNVIDFYLQLIAKSTTNNNLFVYPSIFHRTLTDRYQDALKFKRRQQNLHQFNLYLMPIILKEHWTLLFYNPDFTKIYFFNYMTSYGPEPTPILNRTRRYFTKLFEKRGGNWTEPSIDDQTVPQQTNESDCGVYVCYFARCLASNHPLEVTTQQIKHFRKQIAYEISTKTLINKLF</sequence>
<evidence type="ECO:0000313" key="8">
    <source>
        <dbReference type="EMBL" id="RWS00872.1"/>
    </source>
</evidence>
<dbReference type="EMBL" id="NCKU01011154">
    <property type="protein sequence ID" value="RWS00542.1"/>
    <property type="molecule type" value="Genomic_DNA"/>
</dbReference>
<comment type="similarity">
    <text evidence="1">Belongs to the peptidase C48 family.</text>
</comment>